<dbReference type="GO" id="GO:0004016">
    <property type="term" value="F:adenylate cyclase activity"/>
    <property type="evidence" value="ECO:0007669"/>
    <property type="project" value="UniProtKB-ARBA"/>
</dbReference>
<evidence type="ECO:0000313" key="3">
    <source>
        <dbReference type="Proteomes" id="UP000031532"/>
    </source>
</evidence>
<dbReference type="SUPFAM" id="SSF55073">
    <property type="entry name" value="Nucleotide cyclase"/>
    <property type="match status" value="1"/>
</dbReference>
<protein>
    <submittedName>
        <fullName evidence="2">Adenylate/guanylate cyclase domain-containing protein</fullName>
    </submittedName>
</protein>
<dbReference type="RefSeq" id="WP_052289966.1">
    <property type="nucleotide sequence ID" value="NZ_JTJC03000001.1"/>
</dbReference>
<name>A0A9X5E138_9CYAN</name>
<dbReference type="Gene3D" id="3.30.70.1230">
    <property type="entry name" value="Nucleotide cyclase"/>
    <property type="match status" value="1"/>
</dbReference>
<dbReference type="CDD" id="cd07302">
    <property type="entry name" value="CHD"/>
    <property type="match status" value="1"/>
</dbReference>
<dbReference type="PROSITE" id="PS50125">
    <property type="entry name" value="GUANYLATE_CYCLASE_2"/>
    <property type="match status" value="1"/>
</dbReference>
<feature type="domain" description="Guanylate cyclase" evidence="1">
    <location>
        <begin position="159"/>
        <end position="291"/>
    </location>
</feature>
<dbReference type="OrthoDB" id="486226at2"/>
<dbReference type="EMBL" id="JTJC03000001">
    <property type="protein sequence ID" value="NHC33485.1"/>
    <property type="molecule type" value="Genomic_DNA"/>
</dbReference>
<accession>A0A9X5E138</accession>
<proteinExistence type="predicted"/>
<dbReference type="InterPro" id="IPR001054">
    <property type="entry name" value="A/G_cyclase"/>
</dbReference>
<keyword evidence="3" id="KW-1185">Reference proteome</keyword>
<dbReference type="GO" id="GO:0035556">
    <property type="term" value="P:intracellular signal transduction"/>
    <property type="evidence" value="ECO:0007669"/>
    <property type="project" value="InterPro"/>
</dbReference>
<gene>
    <name evidence="2" type="ORF">QH73_0002200</name>
</gene>
<evidence type="ECO:0000259" key="1">
    <source>
        <dbReference type="PROSITE" id="PS50125"/>
    </source>
</evidence>
<dbReference type="Proteomes" id="UP000031532">
    <property type="component" value="Unassembled WGS sequence"/>
</dbReference>
<dbReference type="AlphaFoldDB" id="A0A9X5E138"/>
<dbReference type="Pfam" id="PF00211">
    <property type="entry name" value="Guanylate_cyc"/>
    <property type="match status" value="1"/>
</dbReference>
<organism evidence="2 3">
    <name type="scientific">Scytonema millei VB511283</name>
    <dbReference type="NCBI Taxonomy" id="1245923"/>
    <lineage>
        <taxon>Bacteria</taxon>
        <taxon>Bacillati</taxon>
        <taxon>Cyanobacteriota</taxon>
        <taxon>Cyanophyceae</taxon>
        <taxon>Nostocales</taxon>
        <taxon>Scytonemataceae</taxon>
        <taxon>Scytonema</taxon>
    </lineage>
</organism>
<comment type="caution">
    <text evidence="2">The sequence shown here is derived from an EMBL/GenBank/DDBJ whole genome shotgun (WGS) entry which is preliminary data.</text>
</comment>
<dbReference type="GO" id="GO:0009190">
    <property type="term" value="P:cyclic nucleotide biosynthetic process"/>
    <property type="evidence" value="ECO:0007669"/>
    <property type="project" value="InterPro"/>
</dbReference>
<reference evidence="2 3" key="1">
    <citation type="journal article" date="2015" name="Genome Announc.">
        <title>Draft Genome Sequence of the Terrestrial Cyanobacterium Scytonema millei VB511283, Isolated from Eastern India.</title>
        <authorList>
            <person name="Sen D."/>
            <person name="Chandrababunaidu M.M."/>
            <person name="Singh D."/>
            <person name="Sanghi N."/>
            <person name="Ghorai A."/>
            <person name="Mishra G.P."/>
            <person name="Madduluri M."/>
            <person name="Adhikary S.P."/>
            <person name="Tripathy S."/>
        </authorList>
    </citation>
    <scope>NUCLEOTIDE SEQUENCE [LARGE SCALE GENOMIC DNA]</scope>
    <source>
        <strain evidence="2 3">VB511283</strain>
    </source>
</reference>
<sequence>MSHLPKSIVKYFQELIFESRCPAYFLVKDGYLVSWGGQLSLYGFHHLERGEVVEKKILFLAGLLPFQNLPIILPCIKMESGVAAEVHIFAAAEGDWILLLDARRYEHQYSILQQQGNDLSLIRQHHSRLLEQSLHDRIAANLSQELVAALEKGDRRDVTILLAKICSLNSSIEDYPPAEAIATVNSYISAIVQPLLDRGGIVSKSFGDAVTSLFGILPVTGSPAVRATEAAIRVVETVRGMSQVRQVDKCIAFSVGISIVSGSLIVGIAGSQNQKTLIAVGDRMAIVEQMGFQATPNAIAIDRNTYDRIGEMQIHFMRSHTIFKGIASEPIPIFTFLVA</sequence>
<evidence type="ECO:0000313" key="2">
    <source>
        <dbReference type="EMBL" id="NHC33485.1"/>
    </source>
</evidence>
<dbReference type="InterPro" id="IPR029787">
    <property type="entry name" value="Nucleotide_cyclase"/>
</dbReference>